<dbReference type="GO" id="GO:0000160">
    <property type="term" value="P:phosphorelay signal transduction system"/>
    <property type="evidence" value="ECO:0007669"/>
    <property type="project" value="UniProtKB-KW"/>
</dbReference>
<feature type="modified residue" description="4-aspartylphosphate" evidence="3">
    <location>
        <position position="57"/>
    </location>
</feature>
<dbReference type="InterPro" id="IPR011006">
    <property type="entry name" value="CheY-like_superfamily"/>
</dbReference>
<evidence type="ECO:0000313" key="5">
    <source>
        <dbReference type="EMBL" id="ACT59677.1"/>
    </source>
</evidence>
<accession>C6XL78</accession>
<gene>
    <name evidence="5" type="ordered locus">Hbal_1993</name>
</gene>
<evidence type="ECO:0000256" key="2">
    <source>
        <dbReference type="ARBA" id="ARBA00023012"/>
    </source>
</evidence>
<evidence type="ECO:0000313" key="6">
    <source>
        <dbReference type="Proteomes" id="UP000002745"/>
    </source>
</evidence>
<sequence length="131" mass="14486">MAETASKKVLVVEDNELNMKLFCDLLGAFGFEAVKSIDGLRAVEMAKEIHPDLIIMDIQLPEVSGLDLARWIKDDDVVGNIPILAVTAFAMRQDEEDVKAAGCEAYMTKPIQMTPFIKMVEELTSTRGSTH</sequence>
<reference evidence="6" key="1">
    <citation type="journal article" date="2011" name="J. Bacteriol.">
        <title>Genome sequences of eight morphologically diverse alphaproteobacteria.</title>
        <authorList>
            <consortium name="US DOE Joint Genome Institute"/>
            <person name="Brown P.J."/>
            <person name="Kysela D.T."/>
            <person name="Buechlein A."/>
            <person name="Hemmerich C."/>
            <person name="Brun Y.V."/>
        </authorList>
    </citation>
    <scope>NUCLEOTIDE SEQUENCE [LARGE SCALE GENOMIC DNA]</scope>
    <source>
        <strain evidence="6">ATCC 49814 / DSM 5838 / IFAM 1418</strain>
    </source>
</reference>
<organism evidence="5 6">
    <name type="scientific">Hirschia baltica (strain ATCC 49814 / DSM 5838 / IFAM 1418)</name>
    <dbReference type="NCBI Taxonomy" id="582402"/>
    <lineage>
        <taxon>Bacteria</taxon>
        <taxon>Pseudomonadati</taxon>
        <taxon>Pseudomonadota</taxon>
        <taxon>Alphaproteobacteria</taxon>
        <taxon>Hyphomonadales</taxon>
        <taxon>Hyphomonadaceae</taxon>
        <taxon>Hirschia</taxon>
    </lineage>
</organism>
<dbReference type="STRING" id="582402.Hbal_1993"/>
<keyword evidence="6" id="KW-1185">Reference proteome</keyword>
<keyword evidence="2" id="KW-0902">Two-component regulatory system</keyword>
<dbReference type="Pfam" id="PF00072">
    <property type="entry name" value="Response_reg"/>
    <property type="match status" value="1"/>
</dbReference>
<dbReference type="PANTHER" id="PTHR45339">
    <property type="entry name" value="HYBRID SIGNAL TRANSDUCTION HISTIDINE KINASE J"/>
    <property type="match status" value="1"/>
</dbReference>
<dbReference type="InterPro" id="IPR001789">
    <property type="entry name" value="Sig_transdc_resp-reg_receiver"/>
</dbReference>
<protein>
    <submittedName>
        <fullName evidence="5">Response regulator receiver protein</fullName>
    </submittedName>
</protein>
<dbReference type="OrthoDB" id="9801602at2"/>
<dbReference type="EMBL" id="CP001678">
    <property type="protein sequence ID" value="ACT59677.1"/>
    <property type="molecule type" value="Genomic_DNA"/>
</dbReference>
<dbReference type="SUPFAM" id="SSF52172">
    <property type="entry name" value="CheY-like"/>
    <property type="match status" value="1"/>
</dbReference>
<evidence type="ECO:0000259" key="4">
    <source>
        <dbReference type="PROSITE" id="PS50110"/>
    </source>
</evidence>
<evidence type="ECO:0000256" key="1">
    <source>
        <dbReference type="ARBA" id="ARBA00022553"/>
    </source>
</evidence>
<dbReference type="eggNOG" id="COG0745">
    <property type="taxonomic scope" value="Bacteria"/>
</dbReference>
<dbReference type="PROSITE" id="PS50110">
    <property type="entry name" value="RESPONSE_REGULATORY"/>
    <property type="match status" value="1"/>
</dbReference>
<dbReference type="KEGG" id="hba:Hbal_1993"/>
<dbReference type="HOGENOM" id="CLU_000445_69_17_5"/>
<dbReference type="PANTHER" id="PTHR45339:SF1">
    <property type="entry name" value="HYBRID SIGNAL TRANSDUCTION HISTIDINE KINASE J"/>
    <property type="match status" value="1"/>
</dbReference>
<keyword evidence="1 3" id="KW-0597">Phosphoprotein</keyword>
<name>C6XL78_HIRBI</name>
<proteinExistence type="predicted"/>
<dbReference type="AlphaFoldDB" id="C6XL78"/>
<feature type="domain" description="Response regulatory" evidence="4">
    <location>
        <begin position="8"/>
        <end position="124"/>
    </location>
</feature>
<dbReference type="SMART" id="SM00448">
    <property type="entry name" value="REC"/>
    <property type="match status" value="1"/>
</dbReference>
<dbReference type="RefSeq" id="WP_015827827.1">
    <property type="nucleotide sequence ID" value="NC_012982.1"/>
</dbReference>
<dbReference type="Proteomes" id="UP000002745">
    <property type="component" value="Chromosome"/>
</dbReference>
<evidence type="ECO:0000256" key="3">
    <source>
        <dbReference type="PROSITE-ProRule" id="PRU00169"/>
    </source>
</evidence>
<dbReference type="Gene3D" id="3.40.50.2300">
    <property type="match status" value="1"/>
</dbReference>